<dbReference type="SUPFAM" id="SSF53098">
    <property type="entry name" value="Ribonuclease H-like"/>
    <property type="match status" value="1"/>
</dbReference>
<evidence type="ECO:0000259" key="1">
    <source>
        <dbReference type="Pfam" id="PF05699"/>
    </source>
</evidence>
<dbReference type="PANTHER" id="PTHR46169:SF15">
    <property type="entry name" value="INNER CENTROMERE PROTEIN A-LIKE ISOFORM X1-RELATED"/>
    <property type="match status" value="1"/>
</dbReference>
<dbReference type="Proteomes" id="UP001619887">
    <property type="component" value="Unassembled WGS sequence"/>
</dbReference>
<accession>A0ABD2FW14</accession>
<dbReference type="InterPro" id="IPR008906">
    <property type="entry name" value="HATC_C_dom"/>
</dbReference>
<reference evidence="2 3" key="2">
    <citation type="journal article" date="2024" name="G3 (Bethesda)">
        <title>The genome of the cryopelagic Antarctic bald notothen, Trematomus borchgrevinki.</title>
        <authorList>
            <person name="Rayamajhi N."/>
            <person name="Rivera-Colon A.G."/>
            <person name="Minhas B.F."/>
            <person name="Cheng C.C."/>
            <person name="Catchen J.M."/>
        </authorList>
    </citation>
    <scope>NUCLEOTIDE SEQUENCE [LARGE SCALE GENOMIC DNA]</scope>
    <source>
        <strain evidence="2">AGRC-2024</strain>
    </source>
</reference>
<organism evidence="2 3">
    <name type="scientific">Pagothenia borchgrevinki</name>
    <name type="common">Bald rockcod</name>
    <name type="synonym">Trematomus borchgrevinki</name>
    <dbReference type="NCBI Taxonomy" id="8213"/>
    <lineage>
        <taxon>Eukaryota</taxon>
        <taxon>Metazoa</taxon>
        <taxon>Chordata</taxon>
        <taxon>Craniata</taxon>
        <taxon>Vertebrata</taxon>
        <taxon>Euteleostomi</taxon>
        <taxon>Actinopterygii</taxon>
        <taxon>Neopterygii</taxon>
        <taxon>Teleostei</taxon>
        <taxon>Neoteleostei</taxon>
        <taxon>Acanthomorphata</taxon>
        <taxon>Eupercaria</taxon>
        <taxon>Perciformes</taxon>
        <taxon>Notothenioidei</taxon>
        <taxon>Nototheniidae</taxon>
        <taxon>Pagothenia</taxon>
    </lineage>
</organism>
<dbReference type="Pfam" id="PF05699">
    <property type="entry name" value="Dimer_Tnp_hAT"/>
    <property type="match status" value="1"/>
</dbReference>
<dbReference type="AlphaFoldDB" id="A0ABD2FW14"/>
<evidence type="ECO:0000313" key="3">
    <source>
        <dbReference type="Proteomes" id="UP001619887"/>
    </source>
</evidence>
<dbReference type="InterPro" id="IPR052717">
    <property type="entry name" value="Vacuolar_transposase_reg"/>
</dbReference>
<dbReference type="PANTHER" id="PTHR46169">
    <property type="entry name" value="DNA REPLICATION-RELATED ELEMENT FACTOR, ISOFORM A"/>
    <property type="match status" value="1"/>
</dbReference>
<protein>
    <recommendedName>
        <fullName evidence="1">HAT C-terminal dimerisation domain-containing protein</fullName>
    </recommendedName>
</protein>
<comment type="caution">
    <text evidence="2">The sequence shown here is derived from an EMBL/GenBank/DDBJ whole genome shotgun (WGS) entry which is preliminary data.</text>
</comment>
<dbReference type="EMBL" id="JBIYXZ010002086">
    <property type="protein sequence ID" value="KAL3045934.1"/>
    <property type="molecule type" value="Genomic_DNA"/>
</dbReference>
<sequence>MPTTAELAKLQQLETVLEPCRYISDLLGGEKFVSCSVVLPALCHLSRVMESSEDDPAYMVTFKQTFRTDMEKRKDKTNIAWLRVATALDPRFKDLKCLSRPDRAEVWHSITALLRGERPAQPEQPAMSESPKKRLALMVAPESSSDEEEDCIETCVERYKAEPTIALEDCPQQWWSKHEGSHSKMAGLAHKYLATPATSVPCERFFSLSGHVVQKKRAALSSDNVNRLVCLSNWLSAKK</sequence>
<name>A0ABD2FW14_PAGBO</name>
<feature type="domain" description="HAT C-terminal dimerisation" evidence="1">
    <location>
        <begin position="157"/>
        <end position="235"/>
    </location>
</feature>
<keyword evidence="3" id="KW-1185">Reference proteome</keyword>
<dbReference type="InterPro" id="IPR012337">
    <property type="entry name" value="RNaseH-like_sf"/>
</dbReference>
<gene>
    <name evidence="2" type="ORF">OYC64_014063</name>
</gene>
<reference evidence="2 3" key="1">
    <citation type="journal article" date="2022" name="G3 (Bethesda)">
        <title>Evaluating Illumina-, Nanopore-, and PacBio-based genome assembly strategies with the bald notothen, Trematomus borchgrevinki.</title>
        <authorList>
            <person name="Rayamajhi N."/>
            <person name="Cheng C.C."/>
            <person name="Catchen J.M."/>
        </authorList>
    </citation>
    <scope>NUCLEOTIDE SEQUENCE [LARGE SCALE GENOMIC DNA]</scope>
    <source>
        <strain evidence="2">AGRC-2024</strain>
    </source>
</reference>
<proteinExistence type="predicted"/>
<evidence type="ECO:0000313" key="2">
    <source>
        <dbReference type="EMBL" id="KAL3045934.1"/>
    </source>
</evidence>